<comment type="pathway">
    <text evidence="1 8">Protein modification; [NiFe] hydrogenase maturation.</text>
</comment>
<feature type="domain" description="YrdC-like" evidence="11">
    <location>
        <begin position="216"/>
        <end position="408"/>
    </location>
</feature>
<evidence type="ECO:0000256" key="1">
    <source>
        <dbReference type="ARBA" id="ARBA00004711"/>
    </source>
</evidence>
<dbReference type="Pfam" id="PF01300">
    <property type="entry name" value="Sua5_yciO_yrdC"/>
    <property type="match status" value="1"/>
</dbReference>
<dbReference type="PIRSF" id="PIRSF006256">
    <property type="entry name" value="CMPcnvr_hdrg_mat"/>
    <property type="match status" value="1"/>
</dbReference>
<dbReference type="UniPathway" id="UPA00335"/>
<dbReference type="EC" id="6.2.-.-" evidence="8"/>
<keyword evidence="6" id="KW-0862">Zinc</keyword>
<dbReference type="Pfam" id="PF17788">
    <property type="entry name" value="HypF_C"/>
    <property type="match status" value="1"/>
</dbReference>
<evidence type="ECO:0000256" key="6">
    <source>
        <dbReference type="ARBA" id="ARBA00022833"/>
    </source>
</evidence>
<dbReference type="PANTHER" id="PTHR42959">
    <property type="entry name" value="CARBAMOYLTRANSFERASE"/>
    <property type="match status" value="1"/>
</dbReference>
<proteinExistence type="inferred from homology"/>
<dbReference type="Pfam" id="PF00708">
    <property type="entry name" value="Acylphosphatase"/>
    <property type="match status" value="1"/>
</dbReference>
<dbReference type="SUPFAM" id="SSF54975">
    <property type="entry name" value="Acylphosphatase/BLUF domain-like"/>
    <property type="match status" value="1"/>
</dbReference>
<dbReference type="InterPro" id="IPR036046">
    <property type="entry name" value="Acylphosphatase-like_dom_sf"/>
</dbReference>
<evidence type="ECO:0000259" key="11">
    <source>
        <dbReference type="PROSITE" id="PS51163"/>
    </source>
</evidence>
<comment type="similarity">
    <text evidence="2 8">Belongs to the carbamoyltransferase HypF family.</text>
</comment>
<dbReference type="RefSeq" id="WP_105935237.1">
    <property type="nucleotide sequence ID" value="NZ_PVNP01000160.1"/>
</dbReference>
<evidence type="ECO:0000256" key="5">
    <source>
        <dbReference type="ARBA" id="ARBA00022771"/>
    </source>
</evidence>
<dbReference type="Gene3D" id="3.30.420.40">
    <property type="match status" value="1"/>
</dbReference>
<dbReference type="InterPro" id="IPR001792">
    <property type="entry name" value="Acylphosphatase-like_dom"/>
</dbReference>
<dbReference type="OrthoDB" id="9808093at2"/>
<evidence type="ECO:0000256" key="3">
    <source>
        <dbReference type="ARBA" id="ARBA00022598"/>
    </source>
</evidence>
<dbReference type="InterPro" id="IPR041440">
    <property type="entry name" value="HypF_C"/>
</dbReference>
<dbReference type="GO" id="GO:0003725">
    <property type="term" value="F:double-stranded RNA binding"/>
    <property type="evidence" value="ECO:0007669"/>
    <property type="project" value="InterPro"/>
</dbReference>
<dbReference type="GO" id="GO:0051604">
    <property type="term" value="P:protein maturation"/>
    <property type="evidence" value="ECO:0007669"/>
    <property type="project" value="TreeGrafter"/>
</dbReference>
<feature type="domain" description="Acylphosphatase-like" evidence="10">
    <location>
        <begin position="18"/>
        <end position="103"/>
    </location>
</feature>
<keyword evidence="9" id="KW-0378">Hydrolase</keyword>
<evidence type="ECO:0000313" key="13">
    <source>
        <dbReference type="Proteomes" id="UP000238949"/>
    </source>
</evidence>
<comment type="function">
    <text evidence="8">Involved in the maturation of [NiFe] hydrogenases. Along with HypE, it catalyzes the synthesis of the CN ligands of the active site iron of [NiFe]-hydrogenases. HypF functions as a carbamoyl transferase using carbamoylphosphate as a substrate and transferring the carboxamido moiety in an ATP-dependent reaction to the thiolate of the C-terminal cysteine of HypE yielding a protein-S-carboxamide.</text>
</comment>
<feature type="active site" evidence="9">
    <location>
        <position position="51"/>
    </location>
</feature>
<keyword evidence="4" id="KW-0479">Metal-binding</keyword>
<dbReference type="NCBIfam" id="TIGR00143">
    <property type="entry name" value="hypF"/>
    <property type="match status" value="1"/>
</dbReference>
<protein>
    <recommendedName>
        <fullName evidence="8">Carbamoyltransferase HypF</fullName>
        <ecNumber evidence="8">6.2.-.-</ecNumber>
    </recommendedName>
</protein>
<dbReference type="SUPFAM" id="SSF55821">
    <property type="entry name" value="YrdC/RibB"/>
    <property type="match status" value="1"/>
</dbReference>
<dbReference type="GO" id="GO:0003998">
    <property type="term" value="F:acylphosphatase activity"/>
    <property type="evidence" value="ECO:0007669"/>
    <property type="project" value="UniProtKB-EC"/>
</dbReference>
<evidence type="ECO:0000256" key="4">
    <source>
        <dbReference type="ARBA" id="ARBA00022723"/>
    </source>
</evidence>
<dbReference type="InterPro" id="IPR051060">
    <property type="entry name" value="Carbamoyltrans_HypF-like"/>
</dbReference>
<accession>A0A2S9V8N4</accession>
<dbReference type="AlphaFoldDB" id="A0A2S9V8N4"/>
<comment type="catalytic activity">
    <reaction evidence="9">
        <text>an acyl phosphate + H2O = a carboxylate + phosphate + H(+)</text>
        <dbReference type="Rhea" id="RHEA:14965"/>
        <dbReference type="ChEBI" id="CHEBI:15377"/>
        <dbReference type="ChEBI" id="CHEBI:15378"/>
        <dbReference type="ChEBI" id="CHEBI:29067"/>
        <dbReference type="ChEBI" id="CHEBI:43474"/>
        <dbReference type="ChEBI" id="CHEBI:59918"/>
        <dbReference type="EC" id="3.6.1.7"/>
    </reaction>
</comment>
<keyword evidence="12" id="KW-0808">Transferase</keyword>
<dbReference type="GO" id="GO:0008270">
    <property type="term" value="F:zinc ion binding"/>
    <property type="evidence" value="ECO:0007669"/>
    <property type="project" value="UniProtKB-KW"/>
</dbReference>
<keyword evidence="3" id="KW-0436">Ligase</keyword>
<keyword evidence="5" id="KW-0863">Zinc-finger</keyword>
<feature type="active site" evidence="9">
    <location>
        <position position="33"/>
    </location>
</feature>
<dbReference type="InterPro" id="IPR004421">
    <property type="entry name" value="Carbamoyltransferase_HypF"/>
</dbReference>
<keyword evidence="13" id="KW-1185">Reference proteome</keyword>
<evidence type="ECO:0000256" key="7">
    <source>
        <dbReference type="ARBA" id="ARBA00048220"/>
    </source>
</evidence>
<dbReference type="Pfam" id="PF22521">
    <property type="entry name" value="HypF_C_2"/>
    <property type="match status" value="1"/>
</dbReference>
<dbReference type="GO" id="GO:0016743">
    <property type="term" value="F:carboxyl- or carbamoyltransferase activity"/>
    <property type="evidence" value="ECO:0007669"/>
    <property type="project" value="UniProtKB-UniRule"/>
</dbReference>
<dbReference type="InterPro" id="IPR011125">
    <property type="entry name" value="Znf_HypF"/>
</dbReference>
<evidence type="ECO:0000313" key="12">
    <source>
        <dbReference type="EMBL" id="PRO72802.1"/>
    </source>
</evidence>
<comment type="catalytic activity">
    <reaction evidence="7 8">
        <text>C-terminal L-cysteinyl-[HypE protein] + carbamoyl phosphate + ATP + H2O = C-terminal S-carboxamide-L-cysteinyl-[HypE protein] + AMP + phosphate + diphosphate + H(+)</text>
        <dbReference type="Rhea" id="RHEA:55636"/>
        <dbReference type="Rhea" id="RHEA-COMP:14247"/>
        <dbReference type="Rhea" id="RHEA-COMP:14392"/>
        <dbReference type="ChEBI" id="CHEBI:15377"/>
        <dbReference type="ChEBI" id="CHEBI:15378"/>
        <dbReference type="ChEBI" id="CHEBI:30616"/>
        <dbReference type="ChEBI" id="CHEBI:33019"/>
        <dbReference type="ChEBI" id="CHEBI:43474"/>
        <dbReference type="ChEBI" id="CHEBI:58228"/>
        <dbReference type="ChEBI" id="CHEBI:76913"/>
        <dbReference type="ChEBI" id="CHEBI:139126"/>
        <dbReference type="ChEBI" id="CHEBI:456215"/>
    </reaction>
</comment>
<evidence type="ECO:0000259" key="10">
    <source>
        <dbReference type="PROSITE" id="PS51160"/>
    </source>
</evidence>
<dbReference type="PANTHER" id="PTHR42959:SF1">
    <property type="entry name" value="CARBAMOYLTRANSFERASE HYPF"/>
    <property type="match status" value="1"/>
</dbReference>
<name>A0A2S9V8N4_9ALTE</name>
<sequence>MTASGLHEANKNNAKTIAYELIITGMIQGVGFRPLIYRLAHEKNLVGWVKNDCGCVRIHIEGSELDVEQFSYELQNNASMVSLYLLEKKSIKPNGLGTFSIEESSHDPLSGTVSVPKDLYLCDACQSELLSTDNRRSDYSFIACSECGPRFSMLRAMPYDRKNISMSAFPMCETCHQEYQSPHDRRFHAQPISCRACGPEVFCSTVGGRVIAQGDDDVVTAVVGCLNQGAIIALKSVGGYHLICDAQNTEAVDLLRRRKNRPDKPFAVMLPEPQSDVPGQSWLDNCVVVNSQDKALLSSPVRPILLAPKKRNAPISENVAPMLSDLGVMLPCSGLHLMLMKQFNRPMIATSGNEYGEPMVTSTSSAQQQLSMSADFFVHHNRDICHKLDDSVLRTMMSGAIPFRLGRGLSPLELTLPYDVEEPLIAVGANQKNTVSFAWKNRLVVTPHIGDLDSPIMQAHFEKCISDFQDLYHVSPQRILCDRHPGYISSRWAKESPLPSSEILHHRAHASAWALSAEVSSPSLVFVWDGAGIGSNGDLWGGEVFWGSPGNWKRIASLAPMKLQGGNKVPYQPWRSAAALAWETSFTEVDLTPFDPEHLSFKAWKNELNCYFSSSMGRLFDAAAFACCEQSEVSYEGQAPMMLESVASTPSKIVPLSLIQKSDDFILMDWRTMVPDLFDKTVPAQIRAANFHASLIETAWELTKRCRKKYDFNHIGLAGGVFQNRILCDGLAERFAQSDIPVVIPSSLPLNDAAISVGQIHEYCSRRSS</sequence>
<dbReference type="PROSITE" id="PS51163">
    <property type="entry name" value="YRDC"/>
    <property type="match status" value="1"/>
</dbReference>
<organism evidence="12 13">
    <name type="scientific">Alteromonas alba</name>
    <dbReference type="NCBI Taxonomy" id="2079529"/>
    <lineage>
        <taxon>Bacteria</taxon>
        <taxon>Pseudomonadati</taxon>
        <taxon>Pseudomonadota</taxon>
        <taxon>Gammaproteobacteria</taxon>
        <taxon>Alteromonadales</taxon>
        <taxon>Alteromonadaceae</taxon>
        <taxon>Alteromonas/Salinimonas group</taxon>
        <taxon>Alteromonas</taxon>
    </lineage>
</organism>
<gene>
    <name evidence="12" type="primary">hypF</name>
    <name evidence="12" type="ORF">C6Y40_14705</name>
</gene>
<evidence type="ECO:0000256" key="8">
    <source>
        <dbReference type="PIRNR" id="PIRNR006256"/>
    </source>
</evidence>
<dbReference type="InterPro" id="IPR017945">
    <property type="entry name" value="DHBP_synth_RibB-like_a/b_dom"/>
</dbReference>
<dbReference type="PROSITE" id="PS51160">
    <property type="entry name" value="ACYLPHOSPHATASE_3"/>
    <property type="match status" value="1"/>
</dbReference>
<dbReference type="Proteomes" id="UP000238949">
    <property type="component" value="Unassembled WGS sequence"/>
</dbReference>
<dbReference type="Gene3D" id="3.30.110.120">
    <property type="match status" value="1"/>
</dbReference>
<comment type="caution">
    <text evidence="12">The sequence shown here is derived from an EMBL/GenBank/DDBJ whole genome shotgun (WGS) entry which is preliminary data.</text>
</comment>
<evidence type="ECO:0000256" key="9">
    <source>
        <dbReference type="PROSITE-ProRule" id="PRU00520"/>
    </source>
</evidence>
<evidence type="ECO:0000256" key="2">
    <source>
        <dbReference type="ARBA" id="ARBA00008097"/>
    </source>
</evidence>
<dbReference type="Gene3D" id="3.30.420.360">
    <property type="match status" value="1"/>
</dbReference>
<reference evidence="13" key="1">
    <citation type="journal article" date="2020" name="Int. J. Syst. Evol. Microbiol.">
        <title>Alteromonas alba sp. nov., a marine bacterium isolated from the seawater of the West Pacific Ocean.</title>
        <authorList>
            <person name="Sun C."/>
            <person name="Wu Y.-H."/>
            <person name="Xamxidin M."/>
            <person name="Cheng H."/>
            <person name="Xu X.-W."/>
        </authorList>
    </citation>
    <scope>NUCLEOTIDE SEQUENCE [LARGE SCALE GENOMIC DNA]</scope>
    <source>
        <strain evidence="13">190</strain>
    </source>
</reference>
<dbReference type="InterPro" id="IPR006070">
    <property type="entry name" value="Sua5-like_dom"/>
</dbReference>
<dbReference type="Gene3D" id="3.90.870.50">
    <property type="match status" value="1"/>
</dbReference>
<dbReference type="InterPro" id="IPR055128">
    <property type="entry name" value="HypF_C_2"/>
</dbReference>
<dbReference type="GO" id="GO:0016874">
    <property type="term" value="F:ligase activity"/>
    <property type="evidence" value="ECO:0007669"/>
    <property type="project" value="UniProtKB-UniRule"/>
</dbReference>
<dbReference type="EMBL" id="PVNP01000160">
    <property type="protein sequence ID" value="PRO72802.1"/>
    <property type="molecule type" value="Genomic_DNA"/>
</dbReference>
<dbReference type="Pfam" id="PF07503">
    <property type="entry name" value="zf-HYPF"/>
    <property type="match status" value="2"/>
</dbReference>